<gene>
    <name evidence="2" type="ORF">PAXINDRAFT_157348</name>
</gene>
<organism evidence="2 3">
    <name type="scientific">Paxillus involutus ATCC 200175</name>
    <dbReference type="NCBI Taxonomy" id="664439"/>
    <lineage>
        <taxon>Eukaryota</taxon>
        <taxon>Fungi</taxon>
        <taxon>Dikarya</taxon>
        <taxon>Basidiomycota</taxon>
        <taxon>Agaricomycotina</taxon>
        <taxon>Agaricomycetes</taxon>
        <taxon>Agaricomycetidae</taxon>
        <taxon>Boletales</taxon>
        <taxon>Paxilineae</taxon>
        <taxon>Paxillaceae</taxon>
        <taxon>Paxillus</taxon>
    </lineage>
</organism>
<proteinExistence type="predicted"/>
<accession>A0A0C9SSK2</accession>
<reference evidence="3" key="2">
    <citation type="submission" date="2015-01" db="EMBL/GenBank/DDBJ databases">
        <title>Evolutionary Origins and Diversification of the Mycorrhizal Mutualists.</title>
        <authorList>
            <consortium name="DOE Joint Genome Institute"/>
            <consortium name="Mycorrhizal Genomics Consortium"/>
            <person name="Kohler A."/>
            <person name="Kuo A."/>
            <person name="Nagy L.G."/>
            <person name="Floudas D."/>
            <person name="Copeland A."/>
            <person name="Barry K.W."/>
            <person name="Cichocki N."/>
            <person name="Veneault-Fourrey C."/>
            <person name="LaButti K."/>
            <person name="Lindquist E.A."/>
            <person name="Lipzen A."/>
            <person name="Lundell T."/>
            <person name="Morin E."/>
            <person name="Murat C."/>
            <person name="Riley R."/>
            <person name="Ohm R."/>
            <person name="Sun H."/>
            <person name="Tunlid A."/>
            <person name="Henrissat B."/>
            <person name="Grigoriev I.V."/>
            <person name="Hibbett D.S."/>
            <person name="Martin F."/>
        </authorList>
    </citation>
    <scope>NUCLEOTIDE SEQUENCE [LARGE SCALE GENOMIC DNA]</scope>
    <source>
        <strain evidence="3">ATCC 200175</strain>
    </source>
</reference>
<dbReference type="Proteomes" id="UP000053647">
    <property type="component" value="Unassembled WGS sequence"/>
</dbReference>
<evidence type="ECO:0000313" key="2">
    <source>
        <dbReference type="EMBL" id="KIJ11314.1"/>
    </source>
</evidence>
<protein>
    <submittedName>
        <fullName evidence="2">Uncharacterized protein</fullName>
    </submittedName>
</protein>
<name>A0A0C9SSK2_PAXIN</name>
<evidence type="ECO:0000313" key="3">
    <source>
        <dbReference type="Proteomes" id="UP000053647"/>
    </source>
</evidence>
<feature type="compositionally biased region" description="Polar residues" evidence="1">
    <location>
        <begin position="104"/>
        <end position="126"/>
    </location>
</feature>
<dbReference type="HOGENOM" id="CLU_028293_1_0_1"/>
<dbReference type="AlphaFoldDB" id="A0A0C9SSK2"/>
<dbReference type="EMBL" id="KN819382">
    <property type="protein sequence ID" value="KIJ11314.1"/>
    <property type="molecule type" value="Genomic_DNA"/>
</dbReference>
<feature type="region of interest" description="Disordered" evidence="1">
    <location>
        <begin position="92"/>
        <end position="126"/>
    </location>
</feature>
<evidence type="ECO:0000256" key="1">
    <source>
        <dbReference type="SAM" id="MobiDB-lite"/>
    </source>
</evidence>
<dbReference type="OrthoDB" id="2690833at2759"/>
<feature type="compositionally biased region" description="Low complexity" evidence="1">
    <location>
        <begin position="92"/>
        <end position="103"/>
    </location>
</feature>
<keyword evidence="3" id="KW-1185">Reference proteome</keyword>
<sequence>MPSSVTASVPPASPRCTCAKNATQCPGQIVLEAQMKKCTSAKKQADDQCTSTMLILTESTLYFLNHTWNIRTNKKASLAGKINNWASVVEASSKGGSSQGPGSTLVQSTSTNSNVPLPSTQTRTTSSIHTKFHPVPDVNVAGGFDEDEQDDSQEWELAMQSNLKQGQAGTLKHKCAVVNKGYVTSSKVENTGDEDVEVEDKNKNDRMWHPFSDLSYHVEHPKNESQNRTAFNLLDGSSHCHDPTINSANGRVQYTNTDLPAEVHKNSKWGKQICPALEAWAGSLPNTFSIGEPGTPIFYVELCEELLDEFTFMGEDLNTTDFNKGYHSKFILQLLATQLSQHSKLKMDALKQYSIVGALSMCAAALERAIKLIGDGHVNIKNQISAKGKPMAKTPLKLNKVSGKESVNALAFSESHWGSSARSYCTAISKHGIDVIEETTTMAHALLKMSSIEYSSEDISTVFSQLDPHLLICK</sequence>
<reference evidence="2 3" key="1">
    <citation type="submission" date="2014-06" db="EMBL/GenBank/DDBJ databases">
        <authorList>
            <consortium name="DOE Joint Genome Institute"/>
            <person name="Kuo A."/>
            <person name="Kohler A."/>
            <person name="Nagy L.G."/>
            <person name="Floudas D."/>
            <person name="Copeland A."/>
            <person name="Barry K.W."/>
            <person name="Cichocki N."/>
            <person name="Veneault-Fourrey C."/>
            <person name="LaButti K."/>
            <person name="Lindquist E.A."/>
            <person name="Lipzen A."/>
            <person name="Lundell T."/>
            <person name="Morin E."/>
            <person name="Murat C."/>
            <person name="Sun H."/>
            <person name="Tunlid A."/>
            <person name="Henrissat B."/>
            <person name="Grigoriev I.V."/>
            <person name="Hibbett D.S."/>
            <person name="Martin F."/>
            <person name="Nordberg H.P."/>
            <person name="Cantor M.N."/>
            <person name="Hua S.X."/>
        </authorList>
    </citation>
    <scope>NUCLEOTIDE SEQUENCE [LARGE SCALE GENOMIC DNA]</scope>
    <source>
        <strain evidence="2 3">ATCC 200175</strain>
    </source>
</reference>